<feature type="transmembrane region" description="Helical" evidence="1">
    <location>
        <begin position="76"/>
        <end position="98"/>
    </location>
</feature>
<dbReference type="InterPro" id="IPR025250">
    <property type="entry name" value="DUF4199"/>
</dbReference>
<keyword evidence="1" id="KW-0472">Membrane</keyword>
<feature type="transmembrane region" description="Helical" evidence="1">
    <location>
        <begin position="151"/>
        <end position="169"/>
    </location>
</feature>
<feature type="transmembrane region" description="Helical" evidence="1">
    <location>
        <begin position="12"/>
        <end position="32"/>
    </location>
</feature>
<evidence type="ECO:0000313" key="2">
    <source>
        <dbReference type="EMBL" id="MDO5974174.1"/>
    </source>
</evidence>
<accession>A0ABT8WLZ7</accession>
<dbReference type="RefSeq" id="WP_303301311.1">
    <property type="nucleotide sequence ID" value="NZ_BAABDA010000051.1"/>
</dbReference>
<dbReference type="Pfam" id="PF13858">
    <property type="entry name" value="DUF4199"/>
    <property type="match status" value="1"/>
</dbReference>
<dbReference type="EMBL" id="JAUOEL010000002">
    <property type="protein sequence ID" value="MDO5974174.1"/>
    <property type="molecule type" value="Genomic_DNA"/>
</dbReference>
<evidence type="ECO:0000313" key="3">
    <source>
        <dbReference type="Proteomes" id="UP001176806"/>
    </source>
</evidence>
<name>A0ABT8WLZ7_9FLAO</name>
<evidence type="ECO:0000256" key="1">
    <source>
        <dbReference type="SAM" id="Phobius"/>
    </source>
</evidence>
<keyword evidence="3" id="KW-1185">Reference proteome</keyword>
<sequence>MEKSLKSIASNYGLYLGAILSLLTLIGYAVSLDLFTKIWFGIGFLLIIIVLGIISVSNSKKSLGGFISFKNAFTSYFITILIGLIVSAVVSIIIFNFIDPDAAKTLQEKIIETQIQRLESFNVPSEAIAETLEKMESQGNMYSIGNILQSIVWQLAGFSVVGLIVAAVMKKSNPDTE</sequence>
<gene>
    <name evidence="2" type="ORF">Q4Q40_08255</name>
</gene>
<dbReference type="Proteomes" id="UP001176806">
    <property type="component" value="Unassembled WGS sequence"/>
</dbReference>
<organism evidence="2 3">
    <name type="scientific">Flavivirga jejuensis</name>
    <dbReference type="NCBI Taxonomy" id="870487"/>
    <lineage>
        <taxon>Bacteria</taxon>
        <taxon>Pseudomonadati</taxon>
        <taxon>Bacteroidota</taxon>
        <taxon>Flavobacteriia</taxon>
        <taxon>Flavobacteriales</taxon>
        <taxon>Flavobacteriaceae</taxon>
        <taxon>Flavivirga</taxon>
    </lineage>
</organism>
<protein>
    <submittedName>
        <fullName evidence="2">DUF4199 domain-containing protein</fullName>
    </submittedName>
</protein>
<keyword evidence="1" id="KW-1133">Transmembrane helix</keyword>
<reference evidence="2" key="1">
    <citation type="submission" date="2023-07" db="EMBL/GenBank/DDBJ databases">
        <title>Two novel species in the genus Flavivirga.</title>
        <authorList>
            <person name="Kwon K."/>
        </authorList>
    </citation>
    <scope>NUCLEOTIDE SEQUENCE</scope>
    <source>
        <strain evidence="2">KACC 14158</strain>
    </source>
</reference>
<proteinExistence type="predicted"/>
<keyword evidence="1" id="KW-0812">Transmembrane</keyword>
<comment type="caution">
    <text evidence="2">The sequence shown here is derived from an EMBL/GenBank/DDBJ whole genome shotgun (WGS) entry which is preliminary data.</text>
</comment>
<feature type="transmembrane region" description="Helical" evidence="1">
    <location>
        <begin position="38"/>
        <end position="56"/>
    </location>
</feature>